<keyword evidence="3" id="KW-0347">Helicase</keyword>
<dbReference type="Pfam" id="PF04851">
    <property type="entry name" value="ResIII"/>
    <property type="match status" value="1"/>
</dbReference>
<feature type="domain" description="Helicase ATP-binding" evidence="5">
    <location>
        <begin position="104"/>
        <end position="255"/>
    </location>
</feature>
<proteinExistence type="predicted"/>
<dbReference type="InterPro" id="IPR014001">
    <property type="entry name" value="Helicase_ATP-bd"/>
</dbReference>
<dbReference type="AlphaFoldDB" id="A0A6C0LGM1"/>
<dbReference type="PANTHER" id="PTHR11274:SF0">
    <property type="entry name" value="GENERAL TRANSCRIPTION AND DNA REPAIR FACTOR IIH HELICASE SUBUNIT XPB"/>
    <property type="match status" value="1"/>
</dbReference>
<dbReference type="EMBL" id="MN740474">
    <property type="protein sequence ID" value="QHU28841.1"/>
    <property type="molecule type" value="Genomic_DNA"/>
</dbReference>
<organism evidence="6">
    <name type="scientific">viral metagenome</name>
    <dbReference type="NCBI Taxonomy" id="1070528"/>
    <lineage>
        <taxon>unclassified sequences</taxon>
        <taxon>metagenomes</taxon>
        <taxon>organismal metagenomes</taxon>
    </lineage>
</organism>
<dbReference type="CDD" id="cd18785">
    <property type="entry name" value="SF2_C"/>
    <property type="match status" value="1"/>
</dbReference>
<dbReference type="SUPFAM" id="SSF52540">
    <property type="entry name" value="P-loop containing nucleoside triphosphate hydrolases"/>
    <property type="match status" value="2"/>
</dbReference>
<accession>A0A6C0LGM1</accession>
<evidence type="ECO:0000313" key="6">
    <source>
        <dbReference type="EMBL" id="QHU28841.1"/>
    </source>
</evidence>
<dbReference type="Gene3D" id="3.40.50.300">
    <property type="entry name" value="P-loop containing nucleotide triphosphate hydrolases"/>
    <property type="match status" value="2"/>
</dbReference>
<evidence type="ECO:0000256" key="3">
    <source>
        <dbReference type="ARBA" id="ARBA00022806"/>
    </source>
</evidence>
<keyword evidence="1" id="KW-0547">Nucleotide-binding</keyword>
<evidence type="ECO:0000256" key="1">
    <source>
        <dbReference type="ARBA" id="ARBA00022741"/>
    </source>
</evidence>
<dbReference type="PROSITE" id="PS51192">
    <property type="entry name" value="HELICASE_ATP_BIND_1"/>
    <property type="match status" value="1"/>
</dbReference>
<dbReference type="GO" id="GO:0003677">
    <property type="term" value="F:DNA binding"/>
    <property type="evidence" value="ECO:0007669"/>
    <property type="project" value="InterPro"/>
</dbReference>
<dbReference type="InterPro" id="IPR027417">
    <property type="entry name" value="P-loop_NTPase"/>
</dbReference>
<reference evidence="6" key="1">
    <citation type="journal article" date="2020" name="Nature">
        <title>Giant virus diversity and host interactions through global metagenomics.</title>
        <authorList>
            <person name="Schulz F."/>
            <person name="Roux S."/>
            <person name="Paez-Espino D."/>
            <person name="Jungbluth S."/>
            <person name="Walsh D.A."/>
            <person name="Denef V.J."/>
            <person name="McMahon K.D."/>
            <person name="Konstantinidis K.T."/>
            <person name="Eloe-Fadrosh E.A."/>
            <person name="Kyrpides N.C."/>
            <person name="Woyke T."/>
        </authorList>
    </citation>
    <scope>NUCLEOTIDE SEQUENCE</scope>
    <source>
        <strain evidence="6">GVMAG-M-3300027791-30</strain>
    </source>
</reference>
<evidence type="ECO:0000256" key="2">
    <source>
        <dbReference type="ARBA" id="ARBA00022801"/>
    </source>
</evidence>
<dbReference type="CDD" id="cd17926">
    <property type="entry name" value="DEXHc_RE"/>
    <property type="match status" value="1"/>
</dbReference>
<dbReference type="SMART" id="SM00487">
    <property type="entry name" value="DEXDc"/>
    <property type="match status" value="1"/>
</dbReference>
<dbReference type="PANTHER" id="PTHR11274">
    <property type="entry name" value="RAD25/XP-B DNA REPAIR HELICASE"/>
    <property type="match status" value="1"/>
</dbReference>
<protein>
    <recommendedName>
        <fullName evidence="5">Helicase ATP-binding domain-containing protein</fullName>
    </recommendedName>
</protein>
<evidence type="ECO:0000259" key="5">
    <source>
        <dbReference type="PROSITE" id="PS51192"/>
    </source>
</evidence>
<dbReference type="GO" id="GO:0005524">
    <property type="term" value="F:ATP binding"/>
    <property type="evidence" value="ECO:0007669"/>
    <property type="project" value="UniProtKB-KW"/>
</dbReference>
<name>A0A6C0LGM1_9ZZZZ</name>
<dbReference type="InterPro" id="IPR050615">
    <property type="entry name" value="ATP-dep_DNA_Helicase"/>
</dbReference>
<keyword evidence="2" id="KW-0378">Hydrolase</keyword>
<evidence type="ECO:0000256" key="4">
    <source>
        <dbReference type="ARBA" id="ARBA00022840"/>
    </source>
</evidence>
<sequence length="467" mass="54015">MNTFENEELKNFYITSKGFKIPLNHEKVNELKKEMFVQPYCENPVRFPIFRISDKFLYIPKYYGINKFGLPNVENIKEQNGLSVDINFTSKLRDYQLEICYKILSYLKKNQSGLVSIYTGWGKTCAALWIASELKLKTLIIVHTENLLEQWKERITDFLGISSNEIGIIQGPKTDIQNKIIVIGMIQSISMKDYPTDTFKEFGLTLYDECHHLGCRVFSKIFYKIGSKYNLGLSATLTRSDGLTKVIKYFLGETILSLKLSILNPNIIVKFTNIDPQEEKRMVNGKANIPGMINNLCDSFARNLEIVNLIKDKYLEGRKILVLSDRRNHCNELKRLLEATIINSENEVGLYYGGMKNTALQESNKKRIIIATYQIASEGYDNKELDTLVFSTPKSNIEQAIGRILRQKNINEPEVIDFVDAWSVFNNLYFARSKFYKKKKYNITGDVKKNEYEQNIKLDNCVIIDEE</sequence>
<dbReference type="GO" id="GO:0004386">
    <property type="term" value="F:helicase activity"/>
    <property type="evidence" value="ECO:0007669"/>
    <property type="project" value="UniProtKB-KW"/>
</dbReference>
<dbReference type="GO" id="GO:0016787">
    <property type="term" value="F:hydrolase activity"/>
    <property type="evidence" value="ECO:0007669"/>
    <property type="project" value="UniProtKB-KW"/>
</dbReference>
<keyword evidence="4" id="KW-0067">ATP-binding</keyword>
<dbReference type="InterPro" id="IPR006935">
    <property type="entry name" value="Helicase/UvrB_N"/>
</dbReference>